<evidence type="ECO:0000256" key="2">
    <source>
        <dbReference type="ARBA" id="ARBA00009744"/>
    </source>
</evidence>
<keyword evidence="8" id="KW-0568">Pathogenesis-related protein</keyword>
<dbReference type="AlphaFoldDB" id="A0A4P1QPK6"/>
<dbReference type="InterPro" id="IPR000916">
    <property type="entry name" value="Bet_v_I/MLP"/>
</dbReference>
<dbReference type="EMBL" id="CM007379">
    <property type="protein sequence ID" value="OIV91684.1"/>
    <property type="molecule type" value="Genomic_DNA"/>
</dbReference>
<dbReference type="GO" id="GO:0016787">
    <property type="term" value="F:hydrolase activity"/>
    <property type="evidence" value="ECO:0007669"/>
    <property type="project" value="UniProtKB-KW"/>
</dbReference>
<sequence length="160" mass="17567">MAVLTFTDESTSIVQAERLFKSLILDAHNLIPKLLPQAIKKVELVQGNGGPGSIQEITIVEGDSIKHLKHRIDALDKENLAYSYTVIEGDSVLEKVDSVSHEIKFEATAEGGSKTKNISKYQPKEGIEIKEEDFKAAREEASAILKVVEAYLVANPEAYA</sequence>
<dbReference type="InterPro" id="IPR024949">
    <property type="entry name" value="Bet_v_I_allergen"/>
</dbReference>
<keyword evidence="5" id="KW-0378">Hydrolase</keyword>
<evidence type="ECO:0000256" key="8">
    <source>
        <dbReference type="ARBA" id="ARBA00023265"/>
    </source>
</evidence>
<dbReference type="KEGG" id="lang:109334482"/>
<evidence type="ECO:0000259" key="9">
    <source>
        <dbReference type="Pfam" id="PF00407"/>
    </source>
</evidence>
<dbReference type="GO" id="GO:0005829">
    <property type="term" value="C:cytosol"/>
    <property type="evidence" value="ECO:0007669"/>
    <property type="project" value="UniProtKB-SubCell"/>
</dbReference>
<organism evidence="10 11">
    <name type="scientific">Lupinus angustifolius</name>
    <name type="common">Narrow-leaved blue lupine</name>
    <dbReference type="NCBI Taxonomy" id="3871"/>
    <lineage>
        <taxon>Eukaryota</taxon>
        <taxon>Viridiplantae</taxon>
        <taxon>Streptophyta</taxon>
        <taxon>Embryophyta</taxon>
        <taxon>Tracheophyta</taxon>
        <taxon>Spermatophyta</taxon>
        <taxon>Magnoliopsida</taxon>
        <taxon>eudicotyledons</taxon>
        <taxon>Gunneridae</taxon>
        <taxon>Pentapetalae</taxon>
        <taxon>rosids</taxon>
        <taxon>fabids</taxon>
        <taxon>Fabales</taxon>
        <taxon>Fabaceae</taxon>
        <taxon>Papilionoideae</taxon>
        <taxon>50 kb inversion clade</taxon>
        <taxon>genistoids sensu lato</taxon>
        <taxon>core genistoids</taxon>
        <taxon>Genisteae</taxon>
        <taxon>Lupinus</taxon>
    </lineage>
</organism>
<dbReference type="GO" id="GO:0004864">
    <property type="term" value="F:protein phosphatase inhibitor activity"/>
    <property type="evidence" value="ECO:0007669"/>
    <property type="project" value="InterPro"/>
</dbReference>
<dbReference type="PANTHER" id="PTHR31213:SF17">
    <property type="entry name" value="MAJOR ALLERGEN PRU AR 1-LIKE"/>
    <property type="match status" value="1"/>
</dbReference>
<dbReference type="GO" id="GO:0004518">
    <property type="term" value="F:nuclease activity"/>
    <property type="evidence" value="ECO:0007669"/>
    <property type="project" value="UniProtKB-KW"/>
</dbReference>
<dbReference type="OrthoDB" id="1858506at2759"/>
<keyword evidence="3" id="KW-0540">Nuclease</keyword>
<dbReference type="FunFam" id="3.30.530.20:FF:000007">
    <property type="entry name" value="Major pollen allergen Bet v 1-A"/>
    <property type="match status" value="1"/>
</dbReference>
<evidence type="ECO:0000256" key="3">
    <source>
        <dbReference type="ARBA" id="ARBA00022722"/>
    </source>
</evidence>
<dbReference type="GO" id="GO:0010427">
    <property type="term" value="F:abscisic acid binding"/>
    <property type="evidence" value="ECO:0007669"/>
    <property type="project" value="InterPro"/>
</dbReference>
<dbReference type="InterPro" id="IPR050279">
    <property type="entry name" value="Plant_def-hormone_signal"/>
</dbReference>
<dbReference type="Gene3D" id="3.30.530.20">
    <property type="match status" value="1"/>
</dbReference>
<proteinExistence type="inferred from homology"/>
<dbReference type="InterPro" id="IPR023393">
    <property type="entry name" value="START-like_dom_sf"/>
</dbReference>
<evidence type="ECO:0000256" key="7">
    <source>
        <dbReference type="ARBA" id="ARBA00022837"/>
    </source>
</evidence>
<keyword evidence="6" id="KW-0611">Plant defense</keyword>
<dbReference type="STRING" id="3871.A0A4P1QPK6"/>
<evidence type="ECO:0000256" key="1">
    <source>
        <dbReference type="ARBA" id="ARBA00004514"/>
    </source>
</evidence>
<dbReference type="GO" id="GO:0046872">
    <property type="term" value="F:metal ion binding"/>
    <property type="evidence" value="ECO:0007669"/>
    <property type="project" value="UniProtKB-KW"/>
</dbReference>
<evidence type="ECO:0000256" key="4">
    <source>
        <dbReference type="ARBA" id="ARBA00022723"/>
    </source>
</evidence>
<dbReference type="PRINTS" id="PR00634">
    <property type="entry name" value="BETALLERGEN"/>
</dbReference>
<keyword evidence="7" id="KW-0106">Calcium</keyword>
<dbReference type="Pfam" id="PF00407">
    <property type="entry name" value="Bet_v_1"/>
    <property type="match status" value="1"/>
</dbReference>
<name>A0A4P1QPK6_LUPAN</name>
<dbReference type="PANTHER" id="PTHR31213">
    <property type="entry name" value="OS08G0374000 PROTEIN-RELATED"/>
    <property type="match status" value="1"/>
</dbReference>
<dbReference type="Proteomes" id="UP000188354">
    <property type="component" value="Chromosome LG19"/>
</dbReference>
<gene>
    <name evidence="10" type="ORF">TanjilG_26537</name>
</gene>
<protein>
    <recommendedName>
        <fullName evidence="9">Bet v I/Major latex protein domain-containing protein</fullName>
    </recommendedName>
</protein>
<evidence type="ECO:0000313" key="11">
    <source>
        <dbReference type="Proteomes" id="UP000188354"/>
    </source>
</evidence>
<evidence type="ECO:0000256" key="5">
    <source>
        <dbReference type="ARBA" id="ARBA00022801"/>
    </source>
</evidence>
<dbReference type="GO" id="GO:0038023">
    <property type="term" value="F:signaling receptor activity"/>
    <property type="evidence" value="ECO:0007669"/>
    <property type="project" value="InterPro"/>
</dbReference>
<dbReference type="CDD" id="cd07816">
    <property type="entry name" value="Bet_v1-like"/>
    <property type="match status" value="1"/>
</dbReference>
<reference evidence="10 11" key="1">
    <citation type="journal article" date="2017" name="Plant Biotechnol. J.">
        <title>A comprehensive draft genome sequence for lupin (Lupinus angustifolius), an emerging health food: insights into plant-microbe interactions and legume evolution.</title>
        <authorList>
            <person name="Hane J.K."/>
            <person name="Ming Y."/>
            <person name="Kamphuis L.G."/>
            <person name="Nelson M.N."/>
            <person name="Garg G."/>
            <person name="Atkins C.A."/>
            <person name="Bayer P.E."/>
            <person name="Bravo A."/>
            <person name="Bringans S."/>
            <person name="Cannon S."/>
            <person name="Edwards D."/>
            <person name="Foley R."/>
            <person name="Gao L.L."/>
            <person name="Harrison M.J."/>
            <person name="Huang W."/>
            <person name="Hurgobin B."/>
            <person name="Li S."/>
            <person name="Liu C.W."/>
            <person name="McGrath A."/>
            <person name="Morahan G."/>
            <person name="Murray J."/>
            <person name="Weller J."/>
            <person name="Jian J."/>
            <person name="Singh K.B."/>
        </authorList>
    </citation>
    <scope>NUCLEOTIDE SEQUENCE [LARGE SCALE GENOMIC DNA]</scope>
    <source>
        <strain evidence="11">cv. Tanjil</strain>
        <tissue evidence="10">Whole plant</tissue>
    </source>
</reference>
<dbReference type="Gramene" id="OIV91684">
    <property type="protein sequence ID" value="OIV91684"/>
    <property type="gene ID" value="TanjilG_26537"/>
</dbReference>
<evidence type="ECO:0000256" key="6">
    <source>
        <dbReference type="ARBA" id="ARBA00022821"/>
    </source>
</evidence>
<dbReference type="GO" id="GO:0006952">
    <property type="term" value="P:defense response"/>
    <property type="evidence" value="ECO:0007669"/>
    <property type="project" value="UniProtKB-KW"/>
</dbReference>
<dbReference type="GO" id="GO:0009738">
    <property type="term" value="P:abscisic acid-activated signaling pathway"/>
    <property type="evidence" value="ECO:0007669"/>
    <property type="project" value="InterPro"/>
</dbReference>
<comment type="subcellular location">
    <subcellularLocation>
        <location evidence="1">Cytoplasm</location>
        <location evidence="1">Cytosol</location>
    </subcellularLocation>
</comment>
<dbReference type="SUPFAM" id="SSF55961">
    <property type="entry name" value="Bet v1-like"/>
    <property type="match status" value="1"/>
</dbReference>
<keyword evidence="11" id="KW-1185">Reference proteome</keyword>
<comment type="similarity">
    <text evidence="2">Belongs to the BetVI family.</text>
</comment>
<feature type="domain" description="Bet v I/Major latex protein" evidence="9">
    <location>
        <begin position="2"/>
        <end position="154"/>
    </location>
</feature>
<accession>A0A4P1QPK6</accession>
<keyword evidence="4" id="KW-0479">Metal-binding</keyword>
<evidence type="ECO:0000313" key="10">
    <source>
        <dbReference type="EMBL" id="OIV91684.1"/>
    </source>
</evidence>
<dbReference type="GO" id="GO:0005634">
    <property type="term" value="C:nucleus"/>
    <property type="evidence" value="ECO:0007669"/>
    <property type="project" value="TreeGrafter"/>
</dbReference>